<sequence>MGSYRTRCGNCTPAAYEAHLKATGGCAKPGPKCTGPTSIKMECSPPSSPPPEDNGLRGWPRQDRRRILHVVYRVGDIEKSMKWYEDCLGMQILRKRDVPDEKYMNVFMGYGMEDNHTTVEFTYNYGVTKYDLGAAFGHFGIAVTNVQKALDAIKKKGYKTPAGPTKERNEVCAFLEDPDGYKVKLIQRKNSREPFCQLSYRVADVDRSILFHQDVYGMKLLARKDYPKDKKTFAYVAYDMDETRSTVLEFEYNYGKTDYPKGTGYAQLAIGTEDVYKTAGATELLGGKTVRPPGALPKFNTKIYSNEDLDGWKTVWVDNEDFARELEPASFTHQVKCTTRNDRQHL</sequence>
<evidence type="ECO:0000256" key="3">
    <source>
        <dbReference type="PIRSR" id="PIRSR604361-3"/>
    </source>
</evidence>
<comment type="caution">
    <text evidence="6">The sequence shown here is derived from an EMBL/GenBank/DDBJ whole genome shotgun (WGS) entry which is preliminary data.</text>
</comment>
<feature type="binding site" evidence="3">
    <location>
        <position position="138"/>
    </location>
    <ligand>
        <name>Zn(2+)</name>
        <dbReference type="ChEBI" id="CHEBI:29105"/>
        <note>ligand shared between dimeric partners</note>
    </ligand>
</feature>
<accession>A0A8T0GIE8</accession>
<dbReference type="EMBL" id="CM026431">
    <property type="protein sequence ID" value="KAG0559212.1"/>
    <property type="molecule type" value="Genomic_DNA"/>
</dbReference>
<name>A0A8T0GIE8_CERPU</name>
<keyword evidence="3" id="KW-0479">Metal-binding</keyword>
<dbReference type="Pfam" id="PF00903">
    <property type="entry name" value="Glyoxalase"/>
    <property type="match status" value="2"/>
</dbReference>
<protein>
    <recommendedName>
        <fullName evidence="1">Glyoxalase I</fullName>
    </recommendedName>
</protein>
<evidence type="ECO:0000256" key="2">
    <source>
        <dbReference type="ARBA" id="ARBA00048273"/>
    </source>
</evidence>
<dbReference type="GO" id="GO:0019243">
    <property type="term" value="P:methylglyoxal catabolic process to D-lactate via S-lactoyl-glutathione"/>
    <property type="evidence" value="ECO:0007669"/>
    <property type="project" value="TreeGrafter"/>
</dbReference>
<dbReference type="GO" id="GO:0005737">
    <property type="term" value="C:cytoplasm"/>
    <property type="evidence" value="ECO:0007669"/>
    <property type="project" value="TreeGrafter"/>
</dbReference>
<evidence type="ECO:0000313" key="7">
    <source>
        <dbReference type="Proteomes" id="UP000822688"/>
    </source>
</evidence>
<dbReference type="GO" id="GO:0046872">
    <property type="term" value="F:metal ion binding"/>
    <property type="evidence" value="ECO:0007669"/>
    <property type="project" value="UniProtKB-KW"/>
</dbReference>
<feature type="region of interest" description="Disordered" evidence="4">
    <location>
        <begin position="38"/>
        <end position="60"/>
    </location>
</feature>
<dbReference type="Gene3D" id="3.10.180.10">
    <property type="entry name" value="2,3-Dihydroxybiphenyl 1,2-Dioxygenase, domain 1"/>
    <property type="match status" value="2"/>
</dbReference>
<comment type="catalytic activity">
    <reaction evidence="2">
        <text>(R)-S-lactoylglutathione = methylglyoxal + glutathione</text>
        <dbReference type="Rhea" id="RHEA:19069"/>
        <dbReference type="ChEBI" id="CHEBI:17158"/>
        <dbReference type="ChEBI" id="CHEBI:57474"/>
        <dbReference type="ChEBI" id="CHEBI:57925"/>
        <dbReference type="EC" id="4.4.1.5"/>
    </reaction>
</comment>
<dbReference type="AlphaFoldDB" id="A0A8T0GIE8"/>
<dbReference type="GO" id="GO:0004462">
    <property type="term" value="F:lactoylglutathione lyase activity"/>
    <property type="evidence" value="ECO:0007669"/>
    <property type="project" value="UniProtKB-EC"/>
</dbReference>
<gene>
    <name evidence="6" type="ORF">KC19_10G087500</name>
</gene>
<organism evidence="6 7">
    <name type="scientific">Ceratodon purpureus</name>
    <name type="common">Fire moss</name>
    <name type="synonym">Dicranum purpureum</name>
    <dbReference type="NCBI Taxonomy" id="3225"/>
    <lineage>
        <taxon>Eukaryota</taxon>
        <taxon>Viridiplantae</taxon>
        <taxon>Streptophyta</taxon>
        <taxon>Embryophyta</taxon>
        <taxon>Bryophyta</taxon>
        <taxon>Bryophytina</taxon>
        <taxon>Bryopsida</taxon>
        <taxon>Dicranidae</taxon>
        <taxon>Pseudoditrichales</taxon>
        <taxon>Ditrichaceae</taxon>
        <taxon>Ceratodon</taxon>
    </lineage>
</organism>
<dbReference type="SUPFAM" id="SSF54593">
    <property type="entry name" value="Glyoxalase/Bleomycin resistance protein/Dihydroxybiphenyl dioxygenase"/>
    <property type="match status" value="2"/>
</dbReference>
<feature type="domain" description="VOC" evidence="5">
    <location>
        <begin position="66"/>
        <end position="188"/>
    </location>
</feature>
<feature type="domain" description="VOC" evidence="5">
    <location>
        <begin position="194"/>
        <end position="319"/>
    </location>
</feature>
<dbReference type="EMBL" id="CM026431">
    <property type="protein sequence ID" value="KAG0559211.1"/>
    <property type="molecule type" value="Genomic_DNA"/>
</dbReference>
<evidence type="ECO:0000313" key="6">
    <source>
        <dbReference type="EMBL" id="KAG0559211.1"/>
    </source>
</evidence>
<dbReference type="Proteomes" id="UP000822688">
    <property type="component" value="Chromosome 10"/>
</dbReference>
<evidence type="ECO:0000259" key="5">
    <source>
        <dbReference type="PROSITE" id="PS51819"/>
    </source>
</evidence>
<dbReference type="PANTHER" id="PTHR46036">
    <property type="entry name" value="LACTOYLGLUTATHIONE LYASE"/>
    <property type="match status" value="1"/>
</dbReference>
<dbReference type="InterPro" id="IPR004361">
    <property type="entry name" value="Glyoxalase_1"/>
</dbReference>
<evidence type="ECO:0000256" key="1">
    <source>
        <dbReference type="ARBA" id="ARBA00030537"/>
    </source>
</evidence>
<dbReference type="PANTHER" id="PTHR46036:SF5">
    <property type="entry name" value="LACTOYLGLUTATHIONE LYASE"/>
    <property type="match status" value="1"/>
</dbReference>
<evidence type="ECO:0000256" key="4">
    <source>
        <dbReference type="SAM" id="MobiDB-lite"/>
    </source>
</evidence>
<feature type="binding site" evidence="3">
    <location>
        <position position="120"/>
    </location>
    <ligand>
        <name>Zn(2+)</name>
        <dbReference type="ChEBI" id="CHEBI:29105"/>
        <note>ligand shared between dimeric partners</note>
    </ligand>
</feature>
<proteinExistence type="predicted"/>
<dbReference type="PROSITE" id="PS51819">
    <property type="entry name" value="VOC"/>
    <property type="match status" value="2"/>
</dbReference>
<reference evidence="6" key="1">
    <citation type="submission" date="2020-06" db="EMBL/GenBank/DDBJ databases">
        <title>WGS assembly of Ceratodon purpureus strain R40.</title>
        <authorList>
            <person name="Carey S.B."/>
            <person name="Jenkins J."/>
            <person name="Shu S."/>
            <person name="Lovell J.T."/>
            <person name="Sreedasyam A."/>
            <person name="Maumus F."/>
            <person name="Tiley G.P."/>
            <person name="Fernandez-Pozo N."/>
            <person name="Barry K."/>
            <person name="Chen C."/>
            <person name="Wang M."/>
            <person name="Lipzen A."/>
            <person name="Daum C."/>
            <person name="Saski C.A."/>
            <person name="Payton A.C."/>
            <person name="Mcbreen J.C."/>
            <person name="Conrad R.E."/>
            <person name="Kollar L.M."/>
            <person name="Olsson S."/>
            <person name="Huttunen S."/>
            <person name="Landis J.B."/>
            <person name="Wickett N.J."/>
            <person name="Johnson M.G."/>
            <person name="Rensing S.A."/>
            <person name="Grimwood J."/>
            <person name="Schmutz J."/>
            <person name="Mcdaniel S.F."/>
        </authorList>
    </citation>
    <scope>NUCLEOTIDE SEQUENCE</scope>
    <source>
        <strain evidence="6">R40</strain>
    </source>
</reference>
<dbReference type="InterPro" id="IPR029068">
    <property type="entry name" value="Glyas_Bleomycin-R_OHBP_Dase"/>
</dbReference>
<dbReference type="InterPro" id="IPR004360">
    <property type="entry name" value="Glyas_Fos-R_dOase_dom"/>
</dbReference>
<dbReference type="InterPro" id="IPR037523">
    <property type="entry name" value="VOC_core"/>
</dbReference>
<keyword evidence="3" id="KW-0862">Zinc</keyword>
<keyword evidence="7" id="KW-1185">Reference proteome</keyword>
<dbReference type="OrthoDB" id="16820at2759"/>
<comment type="cofactor">
    <cofactor evidence="3">
        <name>Zn(2+)</name>
        <dbReference type="ChEBI" id="CHEBI:29105"/>
    </cofactor>
    <text evidence="3">Binds 1 zinc ion per subunit. In the homodimer, two zinc ions are bound between subunits.</text>
</comment>
<dbReference type="NCBIfam" id="TIGR00068">
    <property type="entry name" value="glyox_I"/>
    <property type="match status" value="1"/>
</dbReference>